<dbReference type="PROSITE" id="PS51012">
    <property type="entry name" value="ABC_TM2"/>
    <property type="match status" value="1"/>
</dbReference>
<evidence type="ECO:0000313" key="13">
    <source>
        <dbReference type="EMBL" id="MBK1879496.1"/>
    </source>
</evidence>
<evidence type="ECO:0000256" key="7">
    <source>
        <dbReference type="ARBA" id="ARBA00022903"/>
    </source>
</evidence>
<dbReference type="PANTHER" id="PTHR30413:SF10">
    <property type="entry name" value="CAPSULE POLYSACCHARIDE EXPORT INNER-MEMBRANE PROTEIN CTRC"/>
    <property type="match status" value="1"/>
</dbReference>
<dbReference type="EMBL" id="JAENIL010000049">
    <property type="protein sequence ID" value="MBK1879496.1"/>
    <property type="molecule type" value="Genomic_DNA"/>
</dbReference>
<keyword evidence="7" id="KW-0972">Capsule biogenesis/degradation</keyword>
<evidence type="ECO:0000256" key="11">
    <source>
        <dbReference type="RuleBase" id="RU361157"/>
    </source>
</evidence>
<comment type="caution">
    <text evidence="13">The sequence shown here is derived from an EMBL/GenBank/DDBJ whole genome shotgun (WGS) entry which is preliminary data.</text>
</comment>
<dbReference type="InterPro" id="IPR013525">
    <property type="entry name" value="ABC2_TM"/>
</dbReference>
<name>A0A934S2L2_9BACT</name>
<organism evidence="13 14">
    <name type="scientific">Pelagicoccus mobilis</name>
    <dbReference type="NCBI Taxonomy" id="415221"/>
    <lineage>
        <taxon>Bacteria</taxon>
        <taxon>Pseudomonadati</taxon>
        <taxon>Verrucomicrobiota</taxon>
        <taxon>Opitutia</taxon>
        <taxon>Puniceicoccales</taxon>
        <taxon>Pelagicoccaceae</taxon>
        <taxon>Pelagicoccus</taxon>
    </lineage>
</organism>
<comment type="subcellular location">
    <subcellularLocation>
        <location evidence="1 11">Cell membrane</location>
        <topology evidence="1 11">Multi-pass membrane protein</topology>
    </subcellularLocation>
</comment>
<keyword evidence="9" id="KW-0625">Polysaccharide transport</keyword>
<dbReference type="AlphaFoldDB" id="A0A934S2L2"/>
<gene>
    <name evidence="13" type="ORF">JIN87_21605</name>
</gene>
<evidence type="ECO:0000256" key="2">
    <source>
        <dbReference type="ARBA" id="ARBA00007783"/>
    </source>
</evidence>
<reference evidence="13" key="1">
    <citation type="submission" date="2021-01" db="EMBL/GenBank/DDBJ databases">
        <title>Modified the classification status of verrucomicrobia.</title>
        <authorList>
            <person name="Feng X."/>
        </authorList>
    </citation>
    <scope>NUCLEOTIDE SEQUENCE</scope>
    <source>
        <strain evidence="13">KCTC 13126</strain>
    </source>
</reference>
<keyword evidence="4 11" id="KW-1003">Cell membrane</keyword>
<dbReference type="InterPro" id="IPR047817">
    <property type="entry name" value="ABC2_TM_bact-type"/>
</dbReference>
<keyword evidence="8 11" id="KW-1133">Transmembrane helix</keyword>
<evidence type="ECO:0000259" key="12">
    <source>
        <dbReference type="PROSITE" id="PS51012"/>
    </source>
</evidence>
<evidence type="ECO:0000256" key="8">
    <source>
        <dbReference type="ARBA" id="ARBA00022989"/>
    </source>
</evidence>
<evidence type="ECO:0000256" key="10">
    <source>
        <dbReference type="ARBA" id="ARBA00023136"/>
    </source>
</evidence>
<dbReference type="GO" id="GO:0140359">
    <property type="term" value="F:ABC-type transporter activity"/>
    <property type="evidence" value="ECO:0007669"/>
    <property type="project" value="InterPro"/>
</dbReference>
<evidence type="ECO:0000313" key="14">
    <source>
        <dbReference type="Proteomes" id="UP000617628"/>
    </source>
</evidence>
<dbReference type="Pfam" id="PF01061">
    <property type="entry name" value="ABC2_membrane"/>
    <property type="match status" value="1"/>
</dbReference>
<keyword evidence="5" id="KW-0762">Sugar transport</keyword>
<keyword evidence="10 11" id="KW-0472">Membrane</keyword>
<accession>A0A934S2L2</accession>
<dbReference type="PRINTS" id="PR00164">
    <property type="entry name" value="ABC2TRNSPORT"/>
</dbReference>
<evidence type="ECO:0000256" key="9">
    <source>
        <dbReference type="ARBA" id="ARBA00023047"/>
    </source>
</evidence>
<feature type="transmembrane region" description="Helical" evidence="11">
    <location>
        <begin position="232"/>
        <end position="250"/>
    </location>
</feature>
<feature type="transmembrane region" description="Helical" evidence="11">
    <location>
        <begin position="145"/>
        <end position="169"/>
    </location>
</feature>
<dbReference type="Proteomes" id="UP000617628">
    <property type="component" value="Unassembled WGS sequence"/>
</dbReference>
<sequence>MTAKQKFGILVDFTKREIQAKHQGTAFGILWMILTPCFLLAVYTFVFGIVFGRTFDKNGQETIYDYAIGLFIGISIYQIFAAAIVASPNVIISRPNFVKKVQFPLEVLPISSTLSSVVSSIFSLAIAIILSIIEYNNASTQLFLLIPVLCACILYSASISLFLSAICVYLRDISQVGSLISLGLMFASGIFYQPKDIPEPYYSVLKYNPIVPLIDSARKIVLWNEPVNIPKLAIINGIGLVAFIASYRVFKFLKRSFSDAL</sequence>
<dbReference type="RefSeq" id="WP_200357708.1">
    <property type="nucleotide sequence ID" value="NZ_JAENIL010000049.1"/>
</dbReference>
<comment type="similarity">
    <text evidence="2 11">Belongs to the ABC-2 integral membrane protein family.</text>
</comment>
<feature type="transmembrane region" description="Helical" evidence="11">
    <location>
        <begin position="63"/>
        <end position="86"/>
    </location>
</feature>
<feature type="domain" description="ABC transmembrane type-2" evidence="12">
    <location>
        <begin position="27"/>
        <end position="253"/>
    </location>
</feature>
<dbReference type="GO" id="GO:0015920">
    <property type="term" value="P:lipopolysaccharide transport"/>
    <property type="evidence" value="ECO:0007669"/>
    <property type="project" value="TreeGrafter"/>
</dbReference>
<feature type="transmembrane region" description="Helical" evidence="11">
    <location>
        <begin position="176"/>
        <end position="193"/>
    </location>
</feature>
<feature type="transmembrane region" description="Helical" evidence="11">
    <location>
        <begin position="25"/>
        <end position="51"/>
    </location>
</feature>
<proteinExistence type="inferred from homology"/>
<evidence type="ECO:0000256" key="1">
    <source>
        <dbReference type="ARBA" id="ARBA00004651"/>
    </source>
</evidence>
<dbReference type="PANTHER" id="PTHR30413">
    <property type="entry name" value="INNER MEMBRANE TRANSPORT PERMEASE"/>
    <property type="match status" value="1"/>
</dbReference>
<keyword evidence="3 11" id="KW-0813">Transport</keyword>
<evidence type="ECO:0000256" key="3">
    <source>
        <dbReference type="ARBA" id="ARBA00022448"/>
    </source>
</evidence>
<keyword evidence="14" id="KW-1185">Reference proteome</keyword>
<dbReference type="GO" id="GO:0043190">
    <property type="term" value="C:ATP-binding cassette (ABC) transporter complex"/>
    <property type="evidence" value="ECO:0007669"/>
    <property type="project" value="InterPro"/>
</dbReference>
<evidence type="ECO:0000256" key="6">
    <source>
        <dbReference type="ARBA" id="ARBA00022692"/>
    </source>
</evidence>
<dbReference type="InterPro" id="IPR000412">
    <property type="entry name" value="ABC_2_transport"/>
</dbReference>
<dbReference type="GO" id="GO:0015774">
    <property type="term" value="P:polysaccharide transport"/>
    <property type="evidence" value="ECO:0007669"/>
    <property type="project" value="UniProtKB-KW"/>
</dbReference>
<evidence type="ECO:0000256" key="5">
    <source>
        <dbReference type="ARBA" id="ARBA00022597"/>
    </source>
</evidence>
<keyword evidence="6 11" id="KW-0812">Transmembrane</keyword>
<evidence type="ECO:0000256" key="4">
    <source>
        <dbReference type="ARBA" id="ARBA00022475"/>
    </source>
</evidence>
<feature type="transmembrane region" description="Helical" evidence="11">
    <location>
        <begin position="107"/>
        <end position="133"/>
    </location>
</feature>
<protein>
    <recommendedName>
        <fullName evidence="11">Transport permease protein</fullName>
    </recommendedName>
</protein>